<feature type="transmembrane region" description="Helical" evidence="5">
    <location>
        <begin position="195"/>
        <end position="225"/>
    </location>
</feature>
<keyword evidence="3 5" id="KW-1133">Transmembrane helix</keyword>
<name>A0A1H4J196_9BACT</name>
<dbReference type="Proteomes" id="UP000182409">
    <property type="component" value="Unassembled WGS sequence"/>
</dbReference>
<evidence type="ECO:0000313" key="8">
    <source>
        <dbReference type="Proteomes" id="UP000182409"/>
    </source>
</evidence>
<dbReference type="AlphaFoldDB" id="A0A1H4J196"/>
<protein>
    <submittedName>
        <fullName evidence="7">O-antigen ligase</fullName>
    </submittedName>
</protein>
<accession>A0A1H4J196</accession>
<dbReference type="PANTHER" id="PTHR37422:SF17">
    <property type="entry name" value="O-ANTIGEN LIGASE"/>
    <property type="match status" value="1"/>
</dbReference>
<dbReference type="InterPro" id="IPR051533">
    <property type="entry name" value="WaaL-like"/>
</dbReference>
<comment type="subcellular location">
    <subcellularLocation>
        <location evidence="1">Membrane</location>
        <topology evidence="1">Multi-pass membrane protein</topology>
    </subcellularLocation>
</comment>
<dbReference type="Pfam" id="PF04932">
    <property type="entry name" value="Wzy_C"/>
    <property type="match status" value="1"/>
</dbReference>
<evidence type="ECO:0000256" key="5">
    <source>
        <dbReference type="SAM" id="Phobius"/>
    </source>
</evidence>
<dbReference type="InterPro" id="IPR007016">
    <property type="entry name" value="O-antigen_ligase-rel_domated"/>
</dbReference>
<feature type="transmembrane region" description="Helical" evidence="5">
    <location>
        <begin position="50"/>
        <end position="67"/>
    </location>
</feature>
<gene>
    <name evidence="7" type="ORF">SAMN05443244_0227</name>
</gene>
<keyword evidence="7" id="KW-0436">Ligase</keyword>
<evidence type="ECO:0000256" key="3">
    <source>
        <dbReference type="ARBA" id="ARBA00022989"/>
    </source>
</evidence>
<dbReference type="RefSeq" id="WP_074651963.1">
    <property type="nucleotide sequence ID" value="NZ_FNSD01000001.1"/>
</dbReference>
<feature type="domain" description="O-antigen ligase-related" evidence="6">
    <location>
        <begin position="195"/>
        <end position="333"/>
    </location>
</feature>
<dbReference type="GO" id="GO:0016874">
    <property type="term" value="F:ligase activity"/>
    <property type="evidence" value="ECO:0007669"/>
    <property type="project" value="UniProtKB-KW"/>
</dbReference>
<keyword evidence="2 5" id="KW-0812">Transmembrane</keyword>
<dbReference type="GO" id="GO:0016020">
    <property type="term" value="C:membrane"/>
    <property type="evidence" value="ECO:0007669"/>
    <property type="project" value="UniProtKB-SubCell"/>
</dbReference>
<feature type="transmembrane region" description="Helical" evidence="5">
    <location>
        <begin position="74"/>
        <end position="96"/>
    </location>
</feature>
<evidence type="ECO:0000256" key="4">
    <source>
        <dbReference type="ARBA" id="ARBA00023136"/>
    </source>
</evidence>
<reference evidence="7 8" key="1">
    <citation type="submission" date="2016-10" db="EMBL/GenBank/DDBJ databases">
        <authorList>
            <person name="de Groot N.N."/>
        </authorList>
    </citation>
    <scope>NUCLEOTIDE SEQUENCE [LARGE SCALE GENOMIC DNA]</scope>
    <source>
        <strain evidence="7 8">AB35.6</strain>
    </source>
</reference>
<feature type="transmembrane region" description="Helical" evidence="5">
    <location>
        <begin position="128"/>
        <end position="150"/>
    </location>
</feature>
<feature type="transmembrane region" description="Helical" evidence="5">
    <location>
        <begin position="231"/>
        <end position="253"/>
    </location>
</feature>
<evidence type="ECO:0000256" key="1">
    <source>
        <dbReference type="ARBA" id="ARBA00004141"/>
    </source>
</evidence>
<feature type="transmembrane region" description="Helical" evidence="5">
    <location>
        <begin position="316"/>
        <end position="338"/>
    </location>
</feature>
<evidence type="ECO:0000256" key="2">
    <source>
        <dbReference type="ARBA" id="ARBA00022692"/>
    </source>
</evidence>
<dbReference type="OrthoDB" id="4391260at2"/>
<organism evidence="7 8">
    <name type="scientific">Terriglobus roseus</name>
    <dbReference type="NCBI Taxonomy" id="392734"/>
    <lineage>
        <taxon>Bacteria</taxon>
        <taxon>Pseudomonadati</taxon>
        <taxon>Acidobacteriota</taxon>
        <taxon>Terriglobia</taxon>
        <taxon>Terriglobales</taxon>
        <taxon>Acidobacteriaceae</taxon>
        <taxon>Terriglobus</taxon>
    </lineage>
</organism>
<dbReference type="EMBL" id="FNSD01000001">
    <property type="protein sequence ID" value="SEB39332.1"/>
    <property type="molecule type" value="Genomic_DNA"/>
</dbReference>
<proteinExistence type="predicted"/>
<evidence type="ECO:0000259" key="6">
    <source>
        <dbReference type="Pfam" id="PF04932"/>
    </source>
</evidence>
<evidence type="ECO:0000313" key="7">
    <source>
        <dbReference type="EMBL" id="SEB39332.1"/>
    </source>
</evidence>
<feature type="transmembrane region" description="Helical" evidence="5">
    <location>
        <begin position="102"/>
        <end position="121"/>
    </location>
</feature>
<feature type="transmembrane region" description="Helical" evidence="5">
    <location>
        <begin position="350"/>
        <end position="367"/>
    </location>
</feature>
<sequence length="423" mass="45412">MKQTFDKVFLFFFLAMTSGAVRRVLGGHGALQAGGSNSTAISGGNSDPLLLMFTVLLTSAAILGGFLKLRRIRTVLFSMAAIPALYLFAAMSILWTAGAIETVRACAYLMIYLVAAAYIAAELRPAELVRCTATSMVVLGLLSIPAQFTLPANGDFAPGWTGVFPQKNDLGAAMAIGVAALAAAGRKWTLSRIGALAVCVALLVLSQSFTAVVTAAIALIGVFYARSSGQIRMVLLVSLAGAAMIFAFTVSSLGDFFTSTTGKDLTFTGRTEIWSMVAAKILERPVLGYGYGAFWATQADSINQFSVWKPGQSHNGYLDICLNLGVSGLLLVLFLIAESLRRARRLRSEYRSRAGVWLLMVVLMLLVRNFAEASFLDLSLTWSTMLMAVFSARKAEYLAMTTAVTRRHRDRAIEILPPAAVLP</sequence>
<dbReference type="PANTHER" id="PTHR37422">
    <property type="entry name" value="TEICHURONIC ACID BIOSYNTHESIS PROTEIN TUAE"/>
    <property type="match status" value="1"/>
</dbReference>
<keyword evidence="4 5" id="KW-0472">Membrane</keyword>